<evidence type="ECO:0000256" key="1">
    <source>
        <dbReference type="SAM" id="MobiDB-lite"/>
    </source>
</evidence>
<protein>
    <submittedName>
        <fullName evidence="2">Uncharacterized protein</fullName>
    </submittedName>
</protein>
<feature type="region of interest" description="Disordered" evidence="1">
    <location>
        <begin position="69"/>
        <end position="88"/>
    </location>
</feature>
<dbReference type="AlphaFoldDB" id="A0A9W4XNG2"/>
<evidence type="ECO:0000313" key="3">
    <source>
        <dbReference type="Proteomes" id="UP001152607"/>
    </source>
</evidence>
<organism evidence="2 3">
    <name type="scientific">Periconia digitata</name>
    <dbReference type="NCBI Taxonomy" id="1303443"/>
    <lineage>
        <taxon>Eukaryota</taxon>
        <taxon>Fungi</taxon>
        <taxon>Dikarya</taxon>
        <taxon>Ascomycota</taxon>
        <taxon>Pezizomycotina</taxon>
        <taxon>Dothideomycetes</taxon>
        <taxon>Pleosporomycetidae</taxon>
        <taxon>Pleosporales</taxon>
        <taxon>Massarineae</taxon>
        <taxon>Periconiaceae</taxon>
        <taxon>Periconia</taxon>
    </lineage>
</organism>
<name>A0A9W4XNG2_9PLEO</name>
<reference evidence="2" key="1">
    <citation type="submission" date="2023-01" db="EMBL/GenBank/DDBJ databases">
        <authorList>
            <person name="Van Ghelder C."/>
            <person name="Rancurel C."/>
        </authorList>
    </citation>
    <scope>NUCLEOTIDE SEQUENCE</scope>
    <source>
        <strain evidence="2">CNCM I-4278</strain>
    </source>
</reference>
<comment type="caution">
    <text evidence="2">The sequence shown here is derived from an EMBL/GenBank/DDBJ whole genome shotgun (WGS) entry which is preliminary data.</text>
</comment>
<dbReference type="Proteomes" id="UP001152607">
    <property type="component" value="Unassembled WGS sequence"/>
</dbReference>
<accession>A0A9W4XNG2</accession>
<proteinExistence type="predicted"/>
<sequence length="220" mass="25135">MVYITRELFGSDPAYQRSASPLCTIMKDTEHAAAGLGKRKRRIDDESLSRDIQYESIDHTPFILNTYTSRSSCSPHPSPSHKSPVKDYHQGFNPVSTPTYVDAERRPVKQTRRSIPKLAKEPSYLMDVEQHHTSNLLHTNAPRVNTNFDLRPCHSCCSAPKRKQDLENYMECKHCDGRTCFICARECISCKKAICNRCIVEVGEEGDSWCLECHQRQINS</sequence>
<keyword evidence="3" id="KW-1185">Reference proteome</keyword>
<dbReference type="EMBL" id="CAOQHR010000003">
    <property type="protein sequence ID" value="CAI6331540.1"/>
    <property type="molecule type" value="Genomic_DNA"/>
</dbReference>
<dbReference type="OrthoDB" id="5377226at2759"/>
<gene>
    <name evidence="2" type="ORF">PDIGIT_LOCUS4565</name>
</gene>
<evidence type="ECO:0000313" key="2">
    <source>
        <dbReference type="EMBL" id="CAI6331540.1"/>
    </source>
</evidence>